<gene>
    <name evidence="3" type="ORF">SAMN05216227_103916</name>
</gene>
<organism evidence="3 4">
    <name type="scientific">Pseudorhodobacter antarcticus</name>
    <dbReference type="NCBI Taxonomy" id="1077947"/>
    <lineage>
        <taxon>Bacteria</taxon>
        <taxon>Pseudomonadati</taxon>
        <taxon>Pseudomonadota</taxon>
        <taxon>Alphaproteobacteria</taxon>
        <taxon>Rhodobacterales</taxon>
        <taxon>Paracoccaceae</taxon>
        <taxon>Pseudorhodobacter</taxon>
    </lineage>
</organism>
<sequence>MLFDAFLDSFGIFAQQPILMLMAIAAVAMGIVLGALPGVSSTMALAILLPLTFGMAPGVAMMLLLMVLVSSVFGGSISAILLNIPGTPGAIVTQFDGYPMAQQGRAGHALGHALIASTVGGVLGVIALMMIAPVIAKSAMEFRSPEFALLALFGLVLLAYTVEGAMLAGLLSGAIGLMFGMVGFDTMSGVARFDFGSAILQNGIDIIPVTIGIFGITEVLTTLSASRHGALPSVPKIGSLIPPRLEIARVWPSWLRGSTTGTLIGAIPAAGSAIAVAVAYALERRFTRGEARFGKGEPRGVAAPEAANSALTGGAMIPLVTLGIPGDSMSAILIGALIIHGLQPGPMMFVEHPDMIGTIYGSLMLATLLTFAVGVVFLRVIVQVMKLPTLVMMVLISLLCMVGAFAIRNSLADVSVMLLFGGMGYLMTLIRIPVAPLVFGLILGPLMEENLRRTLILSRGSWSVFVERPISATILALIIMVMLLPIIAHWRRRA</sequence>
<feature type="transmembrane region" description="Helical" evidence="1">
    <location>
        <begin position="359"/>
        <end position="382"/>
    </location>
</feature>
<keyword evidence="4" id="KW-1185">Reference proteome</keyword>
<evidence type="ECO:0000313" key="3">
    <source>
        <dbReference type="EMBL" id="SEO01120.1"/>
    </source>
</evidence>
<feature type="domain" description="DUF112" evidence="2">
    <location>
        <begin position="20"/>
        <end position="438"/>
    </location>
</feature>
<feature type="transmembrane region" description="Helical" evidence="1">
    <location>
        <begin position="263"/>
        <end position="282"/>
    </location>
</feature>
<feature type="transmembrane region" description="Helical" evidence="1">
    <location>
        <begin position="465"/>
        <end position="488"/>
    </location>
</feature>
<keyword evidence="1" id="KW-0812">Transmembrane</keyword>
<proteinExistence type="predicted"/>
<protein>
    <submittedName>
        <fullName evidence="3">Putative tricarboxylic transport membrane protein</fullName>
    </submittedName>
</protein>
<feature type="transmembrane region" description="Helical" evidence="1">
    <location>
        <begin position="20"/>
        <end position="49"/>
    </location>
</feature>
<keyword evidence="1" id="KW-1133">Transmembrane helix</keyword>
<evidence type="ECO:0000259" key="2">
    <source>
        <dbReference type="Pfam" id="PF01970"/>
    </source>
</evidence>
<dbReference type="Proteomes" id="UP000183002">
    <property type="component" value="Unassembled WGS sequence"/>
</dbReference>
<name>A0A1H8L7C4_9RHOB</name>
<dbReference type="PANTHER" id="PTHR35342:SF5">
    <property type="entry name" value="TRICARBOXYLIC TRANSPORT PROTEIN"/>
    <property type="match status" value="1"/>
</dbReference>
<dbReference type="STRING" id="1077947.SAMN05216227_103916"/>
<feature type="transmembrane region" description="Helical" evidence="1">
    <location>
        <begin position="419"/>
        <end position="444"/>
    </location>
</feature>
<feature type="transmembrane region" description="Helical" evidence="1">
    <location>
        <begin position="319"/>
        <end position="339"/>
    </location>
</feature>
<evidence type="ECO:0000313" key="4">
    <source>
        <dbReference type="Proteomes" id="UP000183002"/>
    </source>
</evidence>
<feature type="transmembrane region" description="Helical" evidence="1">
    <location>
        <begin position="147"/>
        <end position="179"/>
    </location>
</feature>
<dbReference type="RefSeq" id="WP_050521247.1">
    <property type="nucleotide sequence ID" value="NZ_LGHU01000125.1"/>
</dbReference>
<dbReference type="AlphaFoldDB" id="A0A1H8L7C4"/>
<reference evidence="3 4" key="1">
    <citation type="submission" date="2016-10" db="EMBL/GenBank/DDBJ databases">
        <authorList>
            <person name="de Groot N.N."/>
        </authorList>
    </citation>
    <scope>NUCLEOTIDE SEQUENCE [LARGE SCALE GENOMIC DNA]</scope>
    <source>
        <strain evidence="3 4">CGMCC 1.10836</strain>
    </source>
</reference>
<dbReference type="OrthoDB" id="9791872at2"/>
<evidence type="ECO:0000256" key="1">
    <source>
        <dbReference type="SAM" id="Phobius"/>
    </source>
</evidence>
<accession>A0A1H8L7C4</accession>
<keyword evidence="1" id="KW-0472">Membrane</keyword>
<dbReference type="EMBL" id="FOCO01000039">
    <property type="protein sequence ID" value="SEO01120.1"/>
    <property type="molecule type" value="Genomic_DNA"/>
</dbReference>
<dbReference type="Pfam" id="PF01970">
    <property type="entry name" value="TctA"/>
    <property type="match status" value="1"/>
</dbReference>
<feature type="transmembrane region" description="Helical" evidence="1">
    <location>
        <begin position="389"/>
        <end position="407"/>
    </location>
</feature>
<dbReference type="PRINTS" id="PR00173">
    <property type="entry name" value="EDTRNSPORT"/>
</dbReference>
<feature type="transmembrane region" description="Helical" evidence="1">
    <location>
        <begin position="109"/>
        <end position="135"/>
    </location>
</feature>
<dbReference type="InterPro" id="IPR002823">
    <property type="entry name" value="DUF112_TM"/>
</dbReference>
<dbReference type="PANTHER" id="PTHR35342">
    <property type="entry name" value="TRICARBOXYLIC TRANSPORT PROTEIN"/>
    <property type="match status" value="1"/>
</dbReference>